<accession>A0A7J6JCH2</accession>
<dbReference type="InParanoid" id="A0A7J6JCH2"/>
<sequence length="84" mass="9280">MGPVHDIALPVDFFFEGLPITVPTPPTPHHSTLIKHRKLDKKPSHPIQSITFLSLLTSTSSRKFPPAYPQSLSTFFTINSINAA</sequence>
<dbReference type="EMBL" id="ANPB02000003">
    <property type="protein sequence ID" value="KAF4487144.1"/>
    <property type="molecule type" value="Genomic_DNA"/>
</dbReference>
<reference evidence="1 2" key="1">
    <citation type="submission" date="2012-08" db="EMBL/GenBank/DDBJ databases">
        <authorList>
            <person name="Gan P.H.P."/>
            <person name="Ikeda K."/>
            <person name="Irieda H."/>
            <person name="Narusaka M."/>
            <person name="O'Connell R.J."/>
            <person name="Narusaka Y."/>
            <person name="Takano Y."/>
            <person name="Kubo Y."/>
            <person name="Shirasu K."/>
        </authorList>
    </citation>
    <scope>NUCLEOTIDE SEQUENCE [LARGE SCALE GENOMIC DNA]</scope>
    <source>
        <strain evidence="1 2">Nara gc5</strain>
    </source>
</reference>
<comment type="caution">
    <text evidence="1">The sequence shown here is derived from an EMBL/GenBank/DDBJ whole genome shotgun (WGS) entry which is preliminary data.</text>
</comment>
<dbReference type="AlphaFoldDB" id="A0A7J6JCH2"/>
<keyword evidence="2" id="KW-1185">Reference proteome</keyword>
<dbReference type="Proteomes" id="UP000011096">
    <property type="component" value="Unassembled WGS sequence"/>
</dbReference>
<dbReference type="RefSeq" id="XP_066009193.1">
    <property type="nucleotide sequence ID" value="XM_066151664.1"/>
</dbReference>
<evidence type="ECO:0000313" key="1">
    <source>
        <dbReference type="EMBL" id="KAF4487144.1"/>
    </source>
</evidence>
<reference evidence="1 2" key="2">
    <citation type="submission" date="2020-04" db="EMBL/GenBank/DDBJ databases">
        <title>Genome sequencing and assembly of multiple isolates from the Colletotrichum gloeosporioides species complex.</title>
        <authorList>
            <person name="Gan P."/>
            <person name="Shirasu K."/>
        </authorList>
    </citation>
    <scope>NUCLEOTIDE SEQUENCE [LARGE SCALE GENOMIC DNA]</scope>
    <source>
        <strain evidence="1 2">Nara gc5</strain>
    </source>
</reference>
<evidence type="ECO:0000313" key="2">
    <source>
        <dbReference type="Proteomes" id="UP000011096"/>
    </source>
</evidence>
<gene>
    <name evidence="1" type="ORF">CGGC5_v006210</name>
</gene>
<name>A0A7J6JCH2_COLFN</name>
<proteinExistence type="predicted"/>
<organism evidence="1 2">
    <name type="scientific">Colletotrichum fructicola (strain Nara gc5)</name>
    <name type="common">Anthracnose fungus</name>
    <name type="synonym">Colletotrichum gloeosporioides (strain Nara gc5)</name>
    <dbReference type="NCBI Taxonomy" id="1213859"/>
    <lineage>
        <taxon>Eukaryota</taxon>
        <taxon>Fungi</taxon>
        <taxon>Dikarya</taxon>
        <taxon>Ascomycota</taxon>
        <taxon>Pezizomycotina</taxon>
        <taxon>Sordariomycetes</taxon>
        <taxon>Hypocreomycetidae</taxon>
        <taxon>Glomerellales</taxon>
        <taxon>Glomerellaceae</taxon>
        <taxon>Colletotrichum</taxon>
        <taxon>Colletotrichum gloeosporioides species complex</taxon>
    </lineage>
</organism>
<protein>
    <submittedName>
        <fullName evidence="1">Uncharacterized protein</fullName>
    </submittedName>
</protein>
<dbReference type="GeneID" id="43607056"/>